<evidence type="ECO:0000313" key="1">
    <source>
        <dbReference type="EMBL" id="EFF68223.1"/>
    </source>
</evidence>
<comment type="caution">
    <text evidence="1">The sequence shown here is derived from an EMBL/GenBank/DDBJ whole genome shotgun (WGS) entry which is preliminary data.</text>
</comment>
<dbReference type="EMBL" id="ABWN01000030">
    <property type="protein sequence ID" value="EFF68223.1"/>
    <property type="molecule type" value="Genomic_DNA"/>
</dbReference>
<dbReference type="AlphaFoldDB" id="D4S075"/>
<protein>
    <submittedName>
        <fullName evidence="1">Uncharacterized protein</fullName>
    </submittedName>
</protein>
<proteinExistence type="predicted"/>
<dbReference type="HOGENOM" id="CLU_3306267_0_0_9"/>
<accession>D4S075</accession>
<name>D4S075_9FIRM</name>
<sequence length="39" mass="4612">MVEKVEKFTVGKIKSLPKRLKKTKKVENPMTWKIKTLPK</sequence>
<dbReference type="Proteomes" id="UP000006238">
    <property type="component" value="Unassembled WGS sequence"/>
</dbReference>
<keyword evidence="2" id="KW-1185">Reference proteome</keyword>
<organism evidence="1 2">
    <name type="scientific">Eshraghiella crossota DSM 2876</name>
    <dbReference type="NCBI Taxonomy" id="511680"/>
    <lineage>
        <taxon>Bacteria</taxon>
        <taxon>Bacillati</taxon>
        <taxon>Bacillota</taxon>
        <taxon>Clostridia</taxon>
        <taxon>Lachnospirales</taxon>
        <taxon>Lachnospiraceae</taxon>
        <taxon>Eshraghiella</taxon>
    </lineage>
</organism>
<reference evidence="1 2" key="1">
    <citation type="submission" date="2010-02" db="EMBL/GenBank/DDBJ databases">
        <authorList>
            <person name="Weinstock G."/>
            <person name="Sodergren E."/>
            <person name="Clifton S."/>
            <person name="Fulton L."/>
            <person name="Fulton B."/>
            <person name="Courtney L."/>
            <person name="Fronick C."/>
            <person name="Harrison M."/>
            <person name="Strong C."/>
            <person name="Farmer C."/>
            <person name="Delahaunty K."/>
            <person name="Markovic C."/>
            <person name="Hall O."/>
            <person name="Minx P."/>
            <person name="Tomlinson C."/>
            <person name="Mitreva M."/>
            <person name="Nelson J."/>
            <person name="Hou S."/>
            <person name="Wollam A."/>
            <person name="Pepin K.H."/>
            <person name="Johnson M."/>
            <person name="Bhonagiri V."/>
            <person name="Zhang X."/>
            <person name="Suruliraj S."/>
            <person name="Warren W."/>
            <person name="Chinwalla A."/>
            <person name="Mardis E.R."/>
            <person name="Wilson R.K."/>
        </authorList>
    </citation>
    <scope>NUCLEOTIDE SEQUENCE [LARGE SCALE GENOMIC DNA]</scope>
    <source>
        <strain evidence="1 2">DSM 2876</strain>
    </source>
</reference>
<evidence type="ECO:0000313" key="2">
    <source>
        <dbReference type="Proteomes" id="UP000006238"/>
    </source>
</evidence>
<gene>
    <name evidence="1" type="ORF">BUTYVIB_01491</name>
</gene>